<feature type="domain" description="UspA" evidence="1">
    <location>
        <begin position="10"/>
        <end position="167"/>
    </location>
</feature>
<evidence type="ECO:0000313" key="3">
    <source>
        <dbReference type="RefSeq" id="XP_027098348.1"/>
    </source>
</evidence>
<dbReference type="SUPFAM" id="SSF52402">
    <property type="entry name" value="Adenine nucleotide alpha hydrolases-like"/>
    <property type="match status" value="1"/>
</dbReference>
<dbReference type="CDD" id="cd23659">
    <property type="entry name" value="USP_At3g01520-like"/>
    <property type="match status" value="1"/>
</dbReference>
<dbReference type="AlphaFoldDB" id="A0A6P6V658"/>
<evidence type="ECO:0000259" key="1">
    <source>
        <dbReference type="Pfam" id="PF00582"/>
    </source>
</evidence>
<dbReference type="GeneID" id="113717748"/>
<dbReference type="PANTHER" id="PTHR31964:SF55">
    <property type="entry name" value="USPA DOMAIN-CONTAINING PROTEIN"/>
    <property type="match status" value="1"/>
</dbReference>
<name>A0A6P6V658_COFAR</name>
<dbReference type="Proteomes" id="UP001652660">
    <property type="component" value="Chromosome 11e"/>
</dbReference>
<reference evidence="3" key="2">
    <citation type="submission" date="2025-08" db="UniProtKB">
        <authorList>
            <consortium name="RefSeq"/>
        </authorList>
    </citation>
    <scope>IDENTIFICATION</scope>
    <source>
        <tissue evidence="3">Leaves</tissue>
    </source>
</reference>
<dbReference type="OrthoDB" id="843225at2759"/>
<sequence length="170" mass="18425">MAVENGSSDKKVMVAIDENETSYHALVWYLQNFQESILKSSHPLILFMVQPPPPSNNTFAASLGSARMFCNVSPTPDYANAVQERNRLISSGILEKAKSICTSHGVNAETQLAVGDAKKAICDAVQKLNVDLLVLGDHGDGKLKRVFLGSVSNHCVFNAKCPVLVVKKPE</sequence>
<dbReference type="InterPro" id="IPR006016">
    <property type="entry name" value="UspA"/>
</dbReference>
<protein>
    <submittedName>
        <fullName evidence="3">Universal stress protein A-like protein</fullName>
    </submittedName>
</protein>
<organism evidence="2 3">
    <name type="scientific">Coffea arabica</name>
    <name type="common">Arabian coffee</name>
    <dbReference type="NCBI Taxonomy" id="13443"/>
    <lineage>
        <taxon>Eukaryota</taxon>
        <taxon>Viridiplantae</taxon>
        <taxon>Streptophyta</taxon>
        <taxon>Embryophyta</taxon>
        <taxon>Tracheophyta</taxon>
        <taxon>Spermatophyta</taxon>
        <taxon>Magnoliopsida</taxon>
        <taxon>eudicotyledons</taxon>
        <taxon>Gunneridae</taxon>
        <taxon>Pentapetalae</taxon>
        <taxon>asterids</taxon>
        <taxon>lamiids</taxon>
        <taxon>Gentianales</taxon>
        <taxon>Rubiaceae</taxon>
        <taxon>Ixoroideae</taxon>
        <taxon>Gardenieae complex</taxon>
        <taxon>Bertiereae - Coffeeae clade</taxon>
        <taxon>Coffeeae</taxon>
        <taxon>Coffea</taxon>
    </lineage>
</organism>
<evidence type="ECO:0000313" key="2">
    <source>
        <dbReference type="Proteomes" id="UP001652660"/>
    </source>
</evidence>
<dbReference type="Pfam" id="PF00582">
    <property type="entry name" value="Usp"/>
    <property type="match status" value="1"/>
</dbReference>
<dbReference type="RefSeq" id="XP_027098348.1">
    <property type="nucleotide sequence ID" value="XM_027242547.2"/>
</dbReference>
<proteinExistence type="predicted"/>
<reference evidence="2" key="1">
    <citation type="journal article" date="2025" name="Foods">
        <title>Unveiling the Microbial Signatures of Arabica Coffee Cherries: Insights into Ripeness Specific Diversity, Functional Traits, and Implications for Quality and Safety.</title>
        <authorList>
            <consortium name="RefSeq"/>
            <person name="Tenea G.N."/>
            <person name="Cifuentes V."/>
            <person name="Reyes P."/>
            <person name="Cevallos-Vallejos M."/>
        </authorList>
    </citation>
    <scope>NUCLEOTIDE SEQUENCE [LARGE SCALE GENOMIC DNA]</scope>
</reference>
<dbReference type="Gene3D" id="3.40.50.620">
    <property type="entry name" value="HUPs"/>
    <property type="match status" value="1"/>
</dbReference>
<keyword evidence="2" id="KW-1185">Reference proteome</keyword>
<accession>A0A6P6V658</accession>
<gene>
    <name evidence="3" type="primary">LOC113717748</name>
</gene>
<dbReference type="InterPro" id="IPR006015">
    <property type="entry name" value="Universal_stress_UspA"/>
</dbReference>
<dbReference type="PANTHER" id="PTHR31964">
    <property type="entry name" value="ADENINE NUCLEOTIDE ALPHA HYDROLASES-LIKE SUPERFAMILY PROTEIN"/>
    <property type="match status" value="1"/>
</dbReference>
<dbReference type="PRINTS" id="PR01438">
    <property type="entry name" value="UNVRSLSTRESS"/>
</dbReference>
<dbReference type="InterPro" id="IPR014729">
    <property type="entry name" value="Rossmann-like_a/b/a_fold"/>
</dbReference>